<comment type="caution">
    <text evidence="2">The sequence shown here is derived from an EMBL/GenBank/DDBJ whole genome shotgun (WGS) entry which is preliminary data.</text>
</comment>
<keyword evidence="1" id="KW-0732">Signal</keyword>
<dbReference type="InterPro" id="IPR058148">
    <property type="entry name" value="M949_RS01915-like_dom"/>
</dbReference>
<dbReference type="RefSeq" id="WP_307106832.1">
    <property type="nucleotide sequence ID" value="NZ_JAUTAS010000001.1"/>
</dbReference>
<gene>
    <name evidence="2" type="ORF">QE424_001575</name>
</gene>
<evidence type="ECO:0008006" key="4">
    <source>
        <dbReference type="Google" id="ProtNLM"/>
    </source>
</evidence>
<sequence length="230" mass="24507">MHDPACPPHLFRLLNPALIGAACLALAGCAEQGPAAAVHELTLLPEPVATAAPLPGGDNVLRRVHFRDRHGEGLLVLERRDETHEDADSGEVLDVAVLTAQLHARLDPRGAWSKQWQRQIRQPCAGLDLEAGWFLEHVGVTDLDGDGQAEITLASHTFCGGGIDPHQLHISLIDGGTGYGIEGETRVSLPGEEPFGGEHHGSANLATAPAAFVQHLEALWSTLRAQPITM</sequence>
<dbReference type="EMBL" id="JAUTAS010000001">
    <property type="protein sequence ID" value="MDQ1108416.1"/>
    <property type="molecule type" value="Genomic_DNA"/>
</dbReference>
<organism evidence="2 3">
    <name type="scientific">Stenotrophomonas rhizophila</name>
    <dbReference type="NCBI Taxonomy" id="216778"/>
    <lineage>
        <taxon>Bacteria</taxon>
        <taxon>Pseudomonadati</taxon>
        <taxon>Pseudomonadota</taxon>
        <taxon>Gammaproteobacteria</taxon>
        <taxon>Lysobacterales</taxon>
        <taxon>Lysobacteraceae</taxon>
        <taxon>Stenotrophomonas</taxon>
    </lineage>
</organism>
<protein>
    <recommendedName>
        <fullName evidence="4">Lipoprotein</fullName>
    </recommendedName>
</protein>
<evidence type="ECO:0000313" key="3">
    <source>
        <dbReference type="Proteomes" id="UP001226084"/>
    </source>
</evidence>
<dbReference type="NCBIfam" id="NF046077">
    <property type="entry name" value="LPS_M949_RS01915"/>
    <property type="match status" value="1"/>
</dbReference>
<feature type="chain" id="PRO_5043056440" description="Lipoprotein" evidence="1">
    <location>
        <begin position="28"/>
        <end position="230"/>
    </location>
</feature>
<reference evidence="2" key="1">
    <citation type="submission" date="2023-07" db="EMBL/GenBank/DDBJ databases">
        <title>Functional and genomic diversity of the sorghum phyllosphere microbiome.</title>
        <authorList>
            <person name="Shade A."/>
        </authorList>
    </citation>
    <scope>NUCLEOTIDE SEQUENCE</scope>
    <source>
        <strain evidence="2">SORGH_AS_0457</strain>
    </source>
</reference>
<accession>A0AAP5AHQ3</accession>
<evidence type="ECO:0000313" key="2">
    <source>
        <dbReference type="EMBL" id="MDQ1108416.1"/>
    </source>
</evidence>
<evidence type="ECO:0000256" key="1">
    <source>
        <dbReference type="SAM" id="SignalP"/>
    </source>
</evidence>
<dbReference type="Proteomes" id="UP001226084">
    <property type="component" value="Unassembled WGS sequence"/>
</dbReference>
<feature type="signal peptide" evidence="1">
    <location>
        <begin position="1"/>
        <end position="27"/>
    </location>
</feature>
<dbReference type="AlphaFoldDB" id="A0AAP5AHQ3"/>
<name>A0AAP5AHQ3_9GAMM</name>
<proteinExistence type="predicted"/>